<evidence type="ECO:0008006" key="3">
    <source>
        <dbReference type="Google" id="ProtNLM"/>
    </source>
</evidence>
<name>A0A0B1TFQ1_OESDE</name>
<dbReference type="AlphaFoldDB" id="A0A0B1TFQ1"/>
<accession>A0A0B1TFQ1</accession>
<gene>
    <name evidence="1" type="ORF">OESDEN_05111</name>
</gene>
<evidence type="ECO:0000313" key="2">
    <source>
        <dbReference type="Proteomes" id="UP000053660"/>
    </source>
</evidence>
<dbReference type="OrthoDB" id="430051at2759"/>
<proteinExistence type="predicted"/>
<sequence>MKFFVFDGDLEEELEKENKKRTNGVCGCLQECGGVMVLDPQSHPKWRLSCNKCPSVVAMFEGALKFKVTEASCEDCDARIVAVEYKLEDLNKVINLLGINYNYVTSDNASKASKALWREV</sequence>
<protein>
    <recommendedName>
        <fullName evidence="3">DNA topoisomerase</fullName>
    </recommendedName>
</protein>
<dbReference type="EMBL" id="KN550137">
    <property type="protein sequence ID" value="KHJ94951.1"/>
    <property type="molecule type" value="Genomic_DNA"/>
</dbReference>
<evidence type="ECO:0000313" key="1">
    <source>
        <dbReference type="EMBL" id="KHJ94951.1"/>
    </source>
</evidence>
<keyword evidence="2" id="KW-1185">Reference proteome</keyword>
<organism evidence="1 2">
    <name type="scientific">Oesophagostomum dentatum</name>
    <name type="common">Nodular worm</name>
    <dbReference type="NCBI Taxonomy" id="61180"/>
    <lineage>
        <taxon>Eukaryota</taxon>
        <taxon>Metazoa</taxon>
        <taxon>Ecdysozoa</taxon>
        <taxon>Nematoda</taxon>
        <taxon>Chromadorea</taxon>
        <taxon>Rhabditida</taxon>
        <taxon>Rhabditina</taxon>
        <taxon>Rhabditomorpha</taxon>
        <taxon>Strongyloidea</taxon>
        <taxon>Strongylidae</taxon>
        <taxon>Oesophagostomum</taxon>
    </lineage>
</organism>
<dbReference type="Proteomes" id="UP000053660">
    <property type="component" value="Unassembled WGS sequence"/>
</dbReference>
<reference evidence="1 2" key="1">
    <citation type="submission" date="2014-03" db="EMBL/GenBank/DDBJ databases">
        <title>Draft genome of the hookworm Oesophagostomum dentatum.</title>
        <authorList>
            <person name="Mitreva M."/>
        </authorList>
    </citation>
    <scope>NUCLEOTIDE SEQUENCE [LARGE SCALE GENOMIC DNA]</scope>
    <source>
        <strain evidence="1 2">OD-Hann</strain>
    </source>
</reference>